<organism evidence="12 13">
    <name type="scientific">Lacrimispora xylanisolvens</name>
    <dbReference type="NCBI Taxonomy" id="384636"/>
    <lineage>
        <taxon>Bacteria</taxon>
        <taxon>Bacillati</taxon>
        <taxon>Bacillota</taxon>
        <taxon>Clostridia</taxon>
        <taxon>Lachnospirales</taxon>
        <taxon>Lachnospiraceae</taxon>
        <taxon>Lacrimispora</taxon>
    </lineage>
</organism>
<keyword evidence="5 11" id="KW-0547">Nucleotide-binding</keyword>
<keyword evidence="1 11" id="KW-0813">Transport</keyword>
<dbReference type="PANTHER" id="PTHR30042">
    <property type="entry name" value="POTASSIUM-TRANSPORTING ATPASE C CHAIN"/>
    <property type="match status" value="1"/>
</dbReference>
<dbReference type="InterPro" id="IPR003820">
    <property type="entry name" value="KdpC"/>
</dbReference>
<evidence type="ECO:0000256" key="7">
    <source>
        <dbReference type="ARBA" id="ARBA00022958"/>
    </source>
</evidence>
<dbReference type="HAMAP" id="MF_00276">
    <property type="entry name" value="KdpC"/>
    <property type="match status" value="1"/>
</dbReference>
<dbReference type="NCBIfam" id="NF001454">
    <property type="entry name" value="PRK00315.1"/>
    <property type="match status" value="1"/>
</dbReference>
<evidence type="ECO:0000256" key="4">
    <source>
        <dbReference type="ARBA" id="ARBA00022692"/>
    </source>
</evidence>
<feature type="transmembrane region" description="Helical" evidence="11">
    <location>
        <begin position="12"/>
        <end position="38"/>
    </location>
</feature>
<evidence type="ECO:0000256" key="8">
    <source>
        <dbReference type="ARBA" id="ARBA00022989"/>
    </source>
</evidence>
<keyword evidence="13" id="KW-1185">Reference proteome</keyword>
<keyword evidence="6 11" id="KW-0067">ATP-binding</keyword>
<name>A0A2S6HRW1_9FIRM</name>
<evidence type="ECO:0000313" key="13">
    <source>
        <dbReference type="Proteomes" id="UP000237749"/>
    </source>
</evidence>
<comment type="caution">
    <text evidence="12">The sequence shown here is derived from an EMBL/GenBank/DDBJ whole genome shotgun (WGS) entry which is preliminary data.</text>
</comment>
<keyword evidence="3 11" id="KW-0633">Potassium transport</keyword>
<gene>
    <name evidence="11" type="primary">kdpC</name>
    <name evidence="12" type="ORF">BXY41_1067</name>
</gene>
<keyword evidence="9 11" id="KW-0406">Ion transport</keyword>
<dbReference type="PIRSF" id="PIRSF001296">
    <property type="entry name" value="K_ATPase_KdpC"/>
    <property type="match status" value="1"/>
</dbReference>
<evidence type="ECO:0000256" key="6">
    <source>
        <dbReference type="ARBA" id="ARBA00022840"/>
    </source>
</evidence>
<evidence type="ECO:0000256" key="2">
    <source>
        <dbReference type="ARBA" id="ARBA00022475"/>
    </source>
</evidence>
<dbReference type="PANTHER" id="PTHR30042:SF2">
    <property type="entry name" value="POTASSIUM-TRANSPORTING ATPASE KDPC SUBUNIT"/>
    <property type="match status" value="1"/>
</dbReference>
<comment type="similarity">
    <text evidence="11">Belongs to the KdpC family.</text>
</comment>
<evidence type="ECO:0000256" key="10">
    <source>
        <dbReference type="ARBA" id="ARBA00023136"/>
    </source>
</evidence>
<comment type="subcellular location">
    <subcellularLocation>
        <location evidence="11">Cell membrane</location>
        <topology evidence="11">Single-pass membrane protein</topology>
    </subcellularLocation>
</comment>
<dbReference type="AlphaFoldDB" id="A0A2S6HRW1"/>
<evidence type="ECO:0000256" key="9">
    <source>
        <dbReference type="ARBA" id="ARBA00023065"/>
    </source>
</evidence>
<reference evidence="12 13" key="1">
    <citation type="submission" date="2018-02" db="EMBL/GenBank/DDBJ databases">
        <title>Genomic Encyclopedia of Archaeal and Bacterial Type Strains, Phase II (KMG-II): from individual species to whole genera.</title>
        <authorList>
            <person name="Goeker M."/>
        </authorList>
    </citation>
    <scope>NUCLEOTIDE SEQUENCE [LARGE SCALE GENOMIC DNA]</scope>
    <source>
        <strain evidence="12 13">DSM 3808</strain>
    </source>
</reference>
<dbReference type="NCBIfam" id="TIGR00681">
    <property type="entry name" value="kdpC"/>
    <property type="match status" value="1"/>
</dbReference>
<keyword evidence="10 11" id="KW-0472">Membrane</keyword>
<keyword evidence="8 11" id="KW-1133">Transmembrane helix</keyword>
<dbReference type="Proteomes" id="UP000237749">
    <property type="component" value="Unassembled WGS sequence"/>
</dbReference>
<dbReference type="GO" id="GO:0008556">
    <property type="term" value="F:P-type potassium transmembrane transporter activity"/>
    <property type="evidence" value="ECO:0007669"/>
    <property type="project" value="InterPro"/>
</dbReference>
<dbReference type="RefSeq" id="WP_242980183.1">
    <property type="nucleotide sequence ID" value="NZ_PTJA01000006.1"/>
</dbReference>
<dbReference type="EMBL" id="PTJA01000006">
    <property type="protein sequence ID" value="PPK80417.1"/>
    <property type="molecule type" value="Genomic_DNA"/>
</dbReference>
<evidence type="ECO:0000256" key="5">
    <source>
        <dbReference type="ARBA" id="ARBA00022741"/>
    </source>
</evidence>
<keyword evidence="7 11" id="KW-0630">Potassium</keyword>
<keyword evidence="2 11" id="KW-1003">Cell membrane</keyword>
<dbReference type="Pfam" id="PF02669">
    <property type="entry name" value="KdpC"/>
    <property type="match status" value="1"/>
</dbReference>
<proteinExistence type="inferred from homology"/>
<accession>A0A2S6HRW1</accession>
<comment type="function">
    <text evidence="11">Part of the high-affinity ATP-driven potassium transport (or Kdp) system, which catalyzes the hydrolysis of ATP coupled with the electrogenic transport of potassium into the cytoplasm. This subunit acts as a catalytic chaperone that increases the ATP-binding affinity of the ATP-hydrolyzing subunit KdpB by the formation of a transient KdpB/KdpC/ATP ternary complex.</text>
</comment>
<dbReference type="GO" id="GO:0005886">
    <property type="term" value="C:plasma membrane"/>
    <property type="evidence" value="ECO:0007669"/>
    <property type="project" value="UniProtKB-SubCell"/>
</dbReference>
<comment type="subunit">
    <text evidence="11">The system is composed of three essential subunits: KdpA, KdpB and KdpC.</text>
</comment>
<evidence type="ECO:0000256" key="11">
    <source>
        <dbReference type="HAMAP-Rule" id="MF_00276"/>
    </source>
</evidence>
<dbReference type="GO" id="GO:0005524">
    <property type="term" value="F:ATP binding"/>
    <property type="evidence" value="ECO:0007669"/>
    <property type="project" value="UniProtKB-UniRule"/>
</dbReference>
<evidence type="ECO:0000256" key="3">
    <source>
        <dbReference type="ARBA" id="ARBA00022538"/>
    </source>
</evidence>
<keyword evidence="4 11" id="KW-0812">Transmembrane</keyword>
<sequence length="186" mass="20414">MMGKTNLLRPAFICFCVMTVLCGILYTAAITGIAQIIFPKQANGSMITVTLKDGSKKEYGSELIAQEFTKPEYLIGRPMGTSNLSPVGKEQKDLVQERIDWWHSIDPDNTAKIPMDLVTASGSGADPHISPEAAQYQASRIARERNISEEAVEELIEKYTTEPFLGIWGEPAVNVLKVNLALDGLL</sequence>
<evidence type="ECO:0000313" key="12">
    <source>
        <dbReference type="EMBL" id="PPK80417.1"/>
    </source>
</evidence>
<evidence type="ECO:0000256" key="1">
    <source>
        <dbReference type="ARBA" id="ARBA00022448"/>
    </source>
</evidence>
<protein>
    <recommendedName>
        <fullName evidence="11">Potassium-transporting ATPase KdpC subunit</fullName>
    </recommendedName>
    <alternativeName>
        <fullName evidence="11">ATP phosphohydrolase [potassium-transporting] C chain</fullName>
    </alternativeName>
    <alternativeName>
        <fullName evidence="11">Potassium-binding and translocating subunit C</fullName>
    </alternativeName>
    <alternativeName>
        <fullName evidence="11">Potassium-translocating ATPase C chain</fullName>
    </alternativeName>
</protein>